<keyword evidence="5" id="KW-0472">Membrane</keyword>
<dbReference type="RefSeq" id="WP_262510368.1">
    <property type="nucleotide sequence ID" value="NZ_CP030104.1"/>
</dbReference>
<accession>A0A2Z4LQ18</accession>
<dbReference type="PROSITE" id="PS00523">
    <property type="entry name" value="SULFATASE_1"/>
    <property type="match status" value="1"/>
</dbReference>
<keyword evidence="5" id="KW-0812">Transmembrane</keyword>
<comment type="similarity">
    <text evidence="1">Belongs to the sulfatase family.</text>
</comment>
<evidence type="ECO:0000256" key="2">
    <source>
        <dbReference type="ARBA" id="ARBA00022723"/>
    </source>
</evidence>
<reference evidence="7 8" key="1">
    <citation type="submission" date="2018-06" db="EMBL/GenBank/DDBJ databases">
        <title>Spongiibacterium sp. HME9304 Genome sequencing and assembly.</title>
        <authorList>
            <person name="Kang H."/>
            <person name="Kim H."/>
            <person name="Joh K."/>
        </authorList>
    </citation>
    <scope>NUCLEOTIDE SEQUENCE [LARGE SCALE GENOMIC DNA]</scope>
    <source>
        <strain evidence="7 8">HME9304</strain>
    </source>
</reference>
<dbReference type="SUPFAM" id="SSF53649">
    <property type="entry name" value="Alkaline phosphatase-like"/>
    <property type="match status" value="1"/>
</dbReference>
<organism evidence="7 8">
    <name type="scientific">Flagellimonas maritima</name>
    <dbReference type="NCBI Taxonomy" id="1383885"/>
    <lineage>
        <taxon>Bacteria</taxon>
        <taxon>Pseudomonadati</taxon>
        <taxon>Bacteroidota</taxon>
        <taxon>Flavobacteriia</taxon>
        <taxon>Flavobacteriales</taxon>
        <taxon>Flavobacteriaceae</taxon>
        <taxon>Flagellimonas</taxon>
    </lineage>
</organism>
<dbReference type="GO" id="GO:0046872">
    <property type="term" value="F:metal ion binding"/>
    <property type="evidence" value="ECO:0007669"/>
    <property type="project" value="UniProtKB-KW"/>
</dbReference>
<dbReference type="InterPro" id="IPR017850">
    <property type="entry name" value="Alkaline_phosphatase_core_sf"/>
</dbReference>
<dbReference type="InterPro" id="IPR024607">
    <property type="entry name" value="Sulfatase_CS"/>
</dbReference>
<dbReference type="AlphaFoldDB" id="A0A2Z4LQ18"/>
<evidence type="ECO:0000313" key="7">
    <source>
        <dbReference type="EMBL" id="AWX43674.1"/>
    </source>
</evidence>
<dbReference type="EC" id="3.1.6.2" evidence="7"/>
<dbReference type="Proteomes" id="UP000248536">
    <property type="component" value="Chromosome"/>
</dbReference>
<dbReference type="PANTHER" id="PTHR42693:SF53">
    <property type="entry name" value="ENDO-4-O-SULFATASE"/>
    <property type="match status" value="1"/>
</dbReference>
<gene>
    <name evidence="7" type="ORF">HME9304_00665</name>
</gene>
<keyword evidence="8" id="KW-1185">Reference proteome</keyword>
<evidence type="ECO:0000313" key="8">
    <source>
        <dbReference type="Proteomes" id="UP000248536"/>
    </source>
</evidence>
<proteinExistence type="inferred from homology"/>
<sequence>MIKLSIKHSFQKVNSVILFFGIAFILFFLLPDILYSQNNALKKPNIIIIMADDLGFGDVGFNGNVFIKTPELDKMASEALVFDRFYAAAPICSPTRASVLTGRNAMRQGIFGPHTAGIRTGETTIAEILKEEGYTTGIFGKWHLGWIMPDAEVEDRGFYSPPWHHGFDESFVTKSAMPTWNPTVTPWDMWANKEGEMWTTSFYLQDKVLVKDNLAGDDSRVIMDRVVPFVEKAADRNIPFLACIWLHTPHEPVVAGPAYRAMYAQYSEEKQHYLGAITAMDEQIGRLRKKLTEMGIADDTIIWFVSDNGPSSYPTERGIASAGKFRGSKHTIYEGGIRVPSILEWPGSIAPLRTTFMATTSDMMPTLLSLIDSDYKSKVPLDGIDMTAKLKNPDEERTGYLFFAWQRLYNKINQQAIMDNQFKYLIDGGREELYDLKKDPEESNNIIDKKAEKAKELKSELAKWNKSTFMSREGSDFRY</sequence>
<keyword evidence="3 7" id="KW-0378">Hydrolase</keyword>
<keyword evidence="2" id="KW-0479">Metal-binding</keyword>
<dbReference type="GO" id="GO:0004773">
    <property type="term" value="F:steryl-sulfatase activity"/>
    <property type="evidence" value="ECO:0007669"/>
    <property type="project" value="UniProtKB-EC"/>
</dbReference>
<feature type="domain" description="Sulfatase N-terminal" evidence="6">
    <location>
        <begin position="44"/>
        <end position="372"/>
    </location>
</feature>
<dbReference type="GO" id="GO:0004065">
    <property type="term" value="F:arylsulfatase activity"/>
    <property type="evidence" value="ECO:0007669"/>
    <property type="project" value="TreeGrafter"/>
</dbReference>
<dbReference type="PANTHER" id="PTHR42693">
    <property type="entry name" value="ARYLSULFATASE FAMILY MEMBER"/>
    <property type="match status" value="1"/>
</dbReference>
<dbReference type="Gene3D" id="3.30.1120.10">
    <property type="match status" value="1"/>
</dbReference>
<evidence type="ECO:0000256" key="5">
    <source>
        <dbReference type="SAM" id="Phobius"/>
    </source>
</evidence>
<evidence type="ECO:0000256" key="1">
    <source>
        <dbReference type="ARBA" id="ARBA00008779"/>
    </source>
</evidence>
<dbReference type="InterPro" id="IPR000917">
    <property type="entry name" value="Sulfatase_N"/>
</dbReference>
<evidence type="ECO:0000256" key="4">
    <source>
        <dbReference type="ARBA" id="ARBA00022837"/>
    </source>
</evidence>
<evidence type="ECO:0000259" key="6">
    <source>
        <dbReference type="Pfam" id="PF00884"/>
    </source>
</evidence>
<dbReference type="Gene3D" id="3.40.720.10">
    <property type="entry name" value="Alkaline Phosphatase, subunit A"/>
    <property type="match status" value="1"/>
</dbReference>
<evidence type="ECO:0000256" key="3">
    <source>
        <dbReference type="ARBA" id="ARBA00022801"/>
    </source>
</evidence>
<protein>
    <submittedName>
        <fullName evidence="7">Steryl-sulfatase</fullName>
        <ecNumber evidence="7">3.1.6.2</ecNumber>
    </submittedName>
</protein>
<dbReference type="EMBL" id="CP030104">
    <property type="protein sequence ID" value="AWX43674.1"/>
    <property type="molecule type" value="Genomic_DNA"/>
</dbReference>
<dbReference type="Pfam" id="PF00884">
    <property type="entry name" value="Sulfatase"/>
    <property type="match status" value="1"/>
</dbReference>
<keyword evidence="4" id="KW-0106">Calcium</keyword>
<dbReference type="KEGG" id="spon:HME9304_00665"/>
<keyword evidence="5" id="KW-1133">Transmembrane helix</keyword>
<feature type="transmembrane region" description="Helical" evidence="5">
    <location>
        <begin position="12"/>
        <end position="30"/>
    </location>
</feature>
<dbReference type="InterPro" id="IPR050738">
    <property type="entry name" value="Sulfatase"/>
</dbReference>
<name>A0A2Z4LQ18_9FLAO</name>